<name>A0AAW9Q494_9CYAN</name>
<gene>
    <name evidence="1" type="ORF">V2H45_24830</name>
</gene>
<proteinExistence type="predicted"/>
<evidence type="ECO:0000313" key="1">
    <source>
        <dbReference type="EMBL" id="MEE3719966.1"/>
    </source>
</evidence>
<protein>
    <recommendedName>
        <fullName evidence="3">DUF4279 domain-containing protein</fullName>
    </recommendedName>
</protein>
<dbReference type="RefSeq" id="WP_330486404.1">
    <property type="nucleotide sequence ID" value="NZ_JAZBJZ010000198.1"/>
</dbReference>
<keyword evidence="2" id="KW-1185">Reference proteome</keyword>
<dbReference type="EMBL" id="JAZBJZ010000198">
    <property type="protein sequence ID" value="MEE3719966.1"/>
    <property type="molecule type" value="Genomic_DNA"/>
</dbReference>
<evidence type="ECO:0000313" key="2">
    <source>
        <dbReference type="Proteomes" id="UP001333818"/>
    </source>
</evidence>
<evidence type="ECO:0008006" key="3">
    <source>
        <dbReference type="Google" id="ProtNLM"/>
    </source>
</evidence>
<reference evidence="1" key="1">
    <citation type="submission" date="2024-01" db="EMBL/GenBank/DDBJ databases">
        <title>Bank of Algae and Cyanobacteria of the Azores (BACA) strain genomes.</title>
        <authorList>
            <person name="Luz R."/>
            <person name="Cordeiro R."/>
            <person name="Fonseca A."/>
            <person name="Goncalves V."/>
        </authorList>
    </citation>
    <scope>NUCLEOTIDE SEQUENCE</scope>
    <source>
        <strain evidence="1">BACA0141</strain>
    </source>
</reference>
<organism evidence="1 2">
    <name type="scientific">Tumidithrix elongata BACA0141</name>
    <dbReference type="NCBI Taxonomy" id="2716417"/>
    <lineage>
        <taxon>Bacteria</taxon>
        <taxon>Bacillati</taxon>
        <taxon>Cyanobacteriota</taxon>
        <taxon>Cyanophyceae</taxon>
        <taxon>Pseudanabaenales</taxon>
        <taxon>Pseudanabaenaceae</taxon>
        <taxon>Tumidithrix</taxon>
        <taxon>Tumidithrix elongata</taxon>
    </lineage>
</organism>
<dbReference type="Proteomes" id="UP001333818">
    <property type="component" value="Unassembled WGS sequence"/>
</dbReference>
<dbReference type="AlphaFoldDB" id="A0AAW9Q494"/>
<comment type="caution">
    <text evidence="1">The sequence shown here is derived from an EMBL/GenBank/DDBJ whole genome shotgun (WGS) entry which is preliminary data.</text>
</comment>
<sequence length="140" mass="15703">MQTRYLNTDLDLFATVDLTPLAAVFESQGVFPLHVTRGEDGHWSAILETDGQYEEPESSIAAMLSVIEQFDEPERSIWRVLTLCEFNIGYDCGSEPWAFNQGLSNALLQRMAKVGASLRVTLYSPESLQEKSQQTQLPES</sequence>
<accession>A0AAW9Q494</accession>